<gene>
    <name evidence="2" type="ORF">NCTC11807_00429</name>
</gene>
<evidence type="ECO:0000256" key="1">
    <source>
        <dbReference type="SAM" id="Phobius"/>
    </source>
</evidence>
<feature type="transmembrane region" description="Helical" evidence="1">
    <location>
        <begin position="84"/>
        <end position="104"/>
    </location>
</feature>
<dbReference type="AlphaFoldDB" id="A0A380GZP9"/>
<keyword evidence="1" id="KW-1133">Transmembrane helix</keyword>
<dbReference type="EMBL" id="UHDZ01000001">
    <property type="protein sequence ID" value="SUM68123.1"/>
    <property type="molecule type" value="Genomic_DNA"/>
</dbReference>
<feature type="transmembrane region" description="Helical" evidence="1">
    <location>
        <begin position="53"/>
        <end position="77"/>
    </location>
</feature>
<dbReference type="RefSeq" id="WP_115312621.1">
    <property type="nucleotide sequence ID" value="NZ_CP066042.1"/>
</dbReference>
<feature type="transmembrane region" description="Helical" evidence="1">
    <location>
        <begin position="116"/>
        <end position="138"/>
    </location>
</feature>
<reference evidence="2 3" key="1">
    <citation type="submission" date="2018-06" db="EMBL/GenBank/DDBJ databases">
        <authorList>
            <consortium name="Pathogen Informatics"/>
            <person name="Doyle S."/>
        </authorList>
    </citation>
    <scope>NUCLEOTIDE SEQUENCE [LARGE SCALE GENOMIC DNA]</scope>
    <source>
        <strain evidence="2 3">NCTC11807</strain>
    </source>
</reference>
<dbReference type="Proteomes" id="UP000255425">
    <property type="component" value="Unassembled WGS sequence"/>
</dbReference>
<accession>A0A380GZP9</accession>
<evidence type="ECO:0000313" key="3">
    <source>
        <dbReference type="Proteomes" id="UP000255425"/>
    </source>
</evidence>
<evidence type="ECO:0000313" key="2">
    <source>
        <dbReference type="EMBL" id="SUM68123.1"/>
    </source>
</evidence>
<organism evidence="2 3">
    <name type="scientific">Staphylococcus saccharolyticus</name>
    <dbReference type="NCBI Taxonomy" id="33028"/>
    <lineage>
        <taxon>Bacteria</taxon>
        <taxon>Bacillati</taxon>
        <taxon>Bacillota</taxon>
        <taxon>Bacilli</taxon>
        <taxon>Bacillales</taxon>
        <taxon>Staphylococcaceae</taxon>
        <taxon>Staphylococcus</taxon>
    </lineage>
</organism>
<dbReference type="GeneID" id="63935087"/>
<proteinExistence type="predicted"/>
<feature type="transmembrane region" description="Helical" evidence="1">
    <location>
        <begin position="7"/>
        <end position="33"/>
    </location>
</feature>
<sequence length="142" mass="16694">MWLRYFYHFLVAILISGVLLITTIVMDIVLQYTHLTQLLLNIDFLIDPKKVPTIIEGLIHLSIGFVIYIVFLVIYLVSRPLYHLAYIPLSFIFIILYPLLITIAKRSFFTFSWSEYGWWMVAHIIFMVLMAICLPTIAKKHI</sequence>
<keyword evidence="1" id="KW-0472">Membrane</keyword>
<keyword evidence="3" id="KW-1185">Reference proteome</keyword>
<keyword evidence="1" id="KW-0812">Transmembrane</keyword>
<protein>
    <submittedName>
        <fullName evidence="2">Uncharacterized protein</fullName>
    </submittedName>
</protein>
<name>A0A380GZP9_9STAP</name>